<organism evidence="1 2">
    <name type="scientific">Bosea caraganae</name>
    <dbReference type="NCBI Taxonomy" id="2763117"/>
    <lineage>
        <taxon>Bacteria</taxon>
        <taxon>Pseudomonadati</taxon>
        <taxon>Pseudomonadota</taxon>
        <taxon>Alphaproteobacteria</taxon>
        <taxon>Hyphomicrobiales</taxon>
        <taxon>Boseaceae</taxon>
        <taxon>Bosea</taxon>
    </lineage>
</organism>
<gene>
    <name evidence="1" type="ORF">DWE98_27890</name>
</gene>
<dbReference type="AlphaFoldDB" id="A0A370KXX7"/>
<reference evidence="2" key="1">
    <citation type="submission" date="2018-07" db="EMBL/GenBank/DDBJ databases">
        <authorList>
            <person name="Safronova V.I."/>
            <person name="Chirak E.R."/>
            <person name="Sazanova A.L."/>
        </authorList>
    </citation>
    <scope>NUCLEOTIDE SEQUENCE [LARGE SCALE GENOMIC DNA]</scope>
    <source>
        <strain evidence="2">RCAM04685</strain>
    </source>
</reference>
<dbReference type="Proteomes" id="UP000255207">
    <property type="component" value="Unassembled WGS sequence"/>
</dbReference>
<accession>A0A370KXX7</accession>
<dbReference type="EMBL" id="QQTP01000027">
    <property type="protein sequence ID" value="RDJ19831.1"/>
    <property type="molecule type" value="Genomic_DNA"/>
</dbReference>
<sequence length="70" mass="7275">MPPHLLELLKSATALVPIATVSCATARAPSPIATPLAPSAWALVPAASEFKPMAPSFSWLAWIVPPSLTL</sequence>
<proteinExistence type="predicted"/>
<evidence type="ECO:0000313" key="1">
    <source>
        <dbReference type="EMBL" id="RDJ19831.1"/>
    </source>
</evidence>
<name>A0A370KXX7_9HYPH</name>
<protein>
    <submittedName>
        <fullName evidence="1">Uncharacterized protein</fullName>
    </submittedName>
</protein>
<keyword evidence="2" id="KW-1185">Reference proteome</keyword>
<comment type="caution">
    <text evidence="1">The sequence shown here is derived from an EMBL/GenBank/DDBJ whole genome shotgun (WGS) entry which is preliminary data.</text>
</comment>
<evidence type="ECO:0000313" key="2">
    <source>
        <dbReference type="Proteomes" id="UP000255207"/>
    </source>
</evidence>